<evidence type="ECO:0000313" key="3">
    <source>
        <dbReference type="Proteomes" id="UP000008744"/>
    </source>
</evidence>
<evidence type="ECO:0000313" key="2">
    <source>
        <dbReference type="EMBL" id="EDW24821.1"/>
    </source>
</evidence>
<gene>
    <name evidence="2" type="primary">Dper\GL23175</name>
    <name evidence="2" type="ORF">Dper_GL23175</name>
</gene>
<keyword evidence="3" id="KW-1185">Reference proteome</keyword>
<reference evidence="2 3" key="1">
    <citation type="journal article" date="2007" name="Nature">
        <title>Evolution of genes and genomes on the Drosophila phylogeny.</title>
        <authorList>
            <consortium name="Drosophila 12 Genomes Consortium"/>
            <person name="Clark A.G."/>
            <person name="Eisen M.B."/>
            <person name="Smith D.R."/>
            <person name="Bergman C.M."/>
            <person name="Oliver B."/>
            <person name="Markow T.A."/>
            <person name="Kaufman T.C."/>
            <person name="Kellis M."/>
            <person name="Gelbart W."/>
            <person name="Iyer V.N."/>
            <person name="Pollard D.A."/>
            <person name="Sackton T.B."/>
            <person name="Larracuente A.M."/>
            <person name="Singh N.D."/>
            <person name="Abad J.P."/>
            <person name="Abt D.N."/>
            <person name="Adryan B."/>
            <person name="Aguade M."/>
            <person name="Akashi H."/>
            <person name="Anderson W.W."/>
            <person name="Aquadro C.F."/>
            <person name="Ardell D.H."/>
            <person name="Arguello R."/>
            <person name="Artieri C.G."/>
            <person name="Barbash D.A."/>
            <person name="Barker D."/>
            <person name="Barsanti P."/>
            <person name="Batterham P."/>
            <person name="Batzoglou S."/>
            <person name="Begun D."/>
            <person name="Bhutkar A."/>
            <person name="Blanco E."/>
            <person name="Bosak S.A."/>
            <person name="Bradley R.K."/>
            <person name="Brand A.D."/>
            <person name="Brent M.R."/>
            <person name="Brooks A.N."/>
            <person name="Brown R.H."/>
            <person name="Butlin R.K."/>
            <person name="Caggese C."/>
            <person name="Calvi B.R."/>
            <person name="Bernardo de Carvalho A."/>
            <person name="Caspi A."/>
            <person name="Castrezana S."/>
            <person name="Celniker S.E."/>
            <person name="Chang J.L."/>
            <person name="Chapple C."/>
            <person name="Chatterji S."/>
            <person name="Chinwalla A."/>
            <person name="Civetta A."/>
            <person name="Clifton S.W."/>
            <person name="Comeron J.M."/>
            <person name="Costello J.C."/>
            <person name="Coyne J.A."/>
            <person name="Daub J."/>
            <person name="David R.G."/>
            <person name="Delcher A.L."/>
            <person name="Delehaunty K."/>
            <person name="Do C.B."/>
            <person name="Ebling H."/>
            <person name="Edwards K."/>
            <person name="Eickbush T."/>
            <person name="Evans J.D."/>
            <person name="Filipski A."/>
            <person name="Findeiss S."/>
            <person name="Freyhult E."/>
            <person name="Fulton L."/>
            <person name="Fulton R."/>
            <person name="Garcia A.C."/>
            <person name="Gardiner A."/>
            <person name="Garfield D.A."/>
            <person name="Garvin B.E."/>
            <person name="Gibson G."/>
            <person name="Gilbert D."/>
            <person name="Gnerre S."/>
            <person name="Godfrey J."/>
            <person name="Good R."/>
            <person name="Gotea V."/>
            <person name="Gravely B."/>
            <person name="Greenberg A.J."/>
            <person name="Griffiths-Jones S."/>
            <person name="Gross S."/>
            <person name="Guigo R."/>
            <person name="Gustafson E.A."/>
            <person name="Haerty W."/>
            <person name="Hahn M.W."/>
            <person name="Halligan D.L."/>
            <person name="Halpern A.L."/>
            <person name="Halter G.M."/>
            <person name="Han M.V."/>
            <person name="Heger A."/>
            <person name="Hillier L."/>
            <person name="Hinrichs A.S."/>
            <person name="Holmes I."/>
            <person name="Hoskins R.A."/>
            <person name="Hubisz M.J."/>
            <person name="Hultmark D."/>
            <person name="Huntley M.A."/>
            <person name="Jaffe D.B."/>
            <person name="Jagadeeshan S."/>
            <person name="Jeck W.R."/>
            <person name="Johnson J."/>
            <person name="Jones C.D."/>
            <person name="Jordan W.C."/>
            <person name="Karpen G.H."/>
            <person name="Kataoka E."/>
            <person name="Keightley P.D."/>
            <person name="Kheradpour P."/>
            <person name="Kirkness E.F."/>
            <person name="Koerich L.B."/>
            <person name="Kristiansen K."/>
            <person name="Kudrna D."/>
            <person name="Kulathinal R.J."/>
            <person name="Kumar S."/>
            <person name="Kwok R."/>
            <person name="Lander E."/>
            <person name="Langley C.H."/>
            <person name="Lapoint R."/>
            <person name="Lazzaro B.P."/>
            <person name="Lee S.J."/>
            <person name="Levesque L."/>
            <person name="Li R."/>
            <person name="Lin C.F."/>
            <person name="Lin M.F."/>
            <person name="Lindblad-Toh K."/>
            <person name="Llopart A."/>
            <person name="Long M."/>
            <person name="Low L."/>
            <person name="Lozovsky E."/>
            <person name="Lu J."/>
            <person name="Luo M."/>
            <person name="Machado C.A."/>
            <person name="Makalowski W."/>
            <person name="Marzo M."/>
            <person name="Matsuda M."/>
            <person name="Matzkin L."/>
            <person name="McAllister B."/>
            <person name="McBride C.S."/>
            <person name="McKernan B."/>
            <person name="McKernan K."/>
            <person name="Mendez-Lago M."/>
            <person name="Minx P."/>
            <person name="Mollenhauer M.U."/>
            <person name="Montooth K."/>
            <person name="Mount S.M."/>
            <person name="Mu X."/>
            <person name="Myers E."/>
            <person name="Negre B."/>
            <person name="Newfeld S."/>
            <person name="Nielsen R."/>
            <person name="Noor M.A."/>
            <person name="O'Grady P."/>
            <person name="Pachter L."/>
            <person name="Papaceit M."/>
            <person name="Parisi M.J."/>
            <person name="Parisi M."/>
            <person name="Parts L."/>
            <person name="Pedersen J.S."/>
            <person name="Pesole G."/>
            <person name="Phillippy A.M."/>
            <person name="Ponting C.P."/>
            <person name="Pop M."/>
            <person name="Porcelli D."/>
            <person name="Powell J.R."/>
            <person name="Prohaska S."/>
            <person name="Pruitt K."/>
            <person name="Puig M."/>
            <person name="Quesneville H."/>
            <person name="Ram K.R."/>
            <person name="Rand D."/>
            <person name="Rasmussen M.D."/>
            <person name="Reed L.K."/>
            <person name="Reenan R."/>
            <person name="Reily A."/>
            <person name="Remington K.A."/>
            <person name="Rieger T.T."/>
            <person name="Ritchie M.G."/>
            <person name="Robin C."/>
            <person name="Rogers Y.H."/>
            <person name="Rohde C."/>
            <person name="Rozas J."/>
            <person name="Rubenfield M.J."/>
            <person name="Ruiz A."/>
            <person name="Russo S."/>
            <person name="Salzberg S.L."/>
            <person name="Sanchez-Gracia A."/>
            <person name="Saranga D.J."/>
            <person name="Sato H."/>
            <person name="Schaeffer S.W."/>
            <person name="Schatz M.C."/>
            <person name="Schlenke T."/>
            <person name="Schwartz R."/>
            <person name="Segarra C."/>
            <person name="Singh R.S."/>
            <person name="Sirot L."/>
            <person name="Sirota M."/>
            <person name="Sisneros N.B."/>
            <person name="Smith C.D."/>
            <person name="Smith T.F."/>
            <person name="Spieth J."/>
            <person name="Stage D.E."/>
            <person name="Stark A."/>
            <person name="Stephan W."/>
            <person name="Strausberg R.L."/>
            <person name="Strempel S."/>
            <person name="Sturgill D."/>
            <person name="Sutton G."/>
            <person name="Sutton G.G."/>
            <person name="Tao W."/>
            <person name="Teichmann S."/>
            <person name="Tobari Y.N."/>
            <person name="Tomimura Y."/>
            <person name="Tsolas J.M."/>
            <person name="Valente V.L."/>
            <person name="Venter E."/>
            <person name="Venter J.C."/>
            <person name="Vicario S."/>
            <person name="Vieira F.G."/>
            <person name="Vilella A.J."/>
            <person name="Villasante A."/>
            <person name="Walenz B."/>
            <person name="Wang J."/>
            <person name="Wasserman M."/>
            <person name="Watts T."/>
            <person name="Wilson D."/>
            <person name="Wilson R.K."/>
            <person name="Wing R.A."/>
            <person name="Wolfner M.F."/>
            <person name="Wong A."/>
            <person name="Wong G.K."/>
            <person name="Wu C.I."/>
            <person name="Wu G."/>
            <person name="Yamamoto D."/>
            <person name="Yang H.P."/>
            <person name="Yang S.P."/>
            <person name="Yorke J.A."/>
            <person name="Yoshida K."/>
            <person name="Zdobnov E."/>
            <person name="Zhang P."/>
            <person name="Zhang Y."/>
            <person name="Zimin A.V."/>
            <person name="Baldwin J."/>
            <person name="Abdouelleil A."/>
            <person name="Abdulkadir J."/>
            <person name="Abebe A."/>
            <person name="Abera B."/>
            <person name="Abreu J."/>
            <person name="Acer S.C."/>
            <person name="Aftuck L."/>
            <person name="Alexander A."/>
            <person name="An P."/>
            <person name="Anderson E."/>
            <person name="Anderson S."/>
            <person name="Arachi H."/>
            <person name="Azer M."/>
            <person name="Bachantsang P."/>
            <person name="Barry A."/>
            <person name="Bayul T."/>
            <person name="Berlin A."/>
            <person name="Bessette D."/>
            <person name="Bloom T."/>
            <person name="Blye J."/>
            <person name="Boguslavskiy L."/>
            <person name="Bonnet C."/>
            <person name="Boukhgalter B."/>
            <person name="Bourzgui I."/>
            <person name="Brown A."/>
            <person name="Cahill P."/>
            <person name="Channer S."/>
            <person name="Cheshatsang Y."/>
            <person name="Chuda L."/>
            <person name="Citroen M."/>
            <person name="Collymore A."/>
            <person name="Cooke P."/>
            <person name="Costello M."/>
            <person name="D'Aco K."/>
            <person name="Daza R."/>
            <person name="De Haan G."/>
            <person name="DeGray S."/>
            <person name="DeMaso C."/>
            <person name="Dhargay N."/>
            <person name="Dooley K."/>
            <person name="Dooley E."/>
            <person name="Doricent M."/>
            <person name="Dorje P."/>
            <person name="Dorjee K."/>
            <person name="Dupes A."/>
            <person name="Elong R."/>
            <person name="Falk J."/>
            <person name="Farina A."/>
            <person name="Faro S."/>
            <person name="Ferguson D."/>
            <person name="Fisher S."/>
            <person name="Foley C.D."/>
            <person name="Franke A."/>
            <person name="Friedrich D."/>
            <person name="Gadbois L."/>
            <person name="Gearin G."/>
            <person name="Gearin C.R."/>
            <person name="Giannoukos G."/>
            <person name="Goode T."/>
            <person name="Graham J."/>
            <person name="Grandbois E."/>
            <person name="Grewal S."/>
            <person name="Gyaltsen K."/>
            <person name="Hafez N."/>
            <person name="Hagos B."/>
            <person name="Hall J."/>
            <person name="Henson C."/>
            <person name="Hollinger A."/>
            <person name="Honan T."/>
            <person name="Huard M.D."/>
            <person name="Hughes L."/>
            <person name="Hurhula B."/>
            <person name="Husby M.E."/>
            <person name="Kamat A."/>
            <person name="Kanga B."/>
            <person name="Kashin S."/>
            <person name="Khazanovich D."/>
            <person name="Kisner P."/>
            <person name="Lance K."/>
            <person name="Lara M."/>
            <person name="Lee W."/>
            <person name="Lennon N."/>
            <person name="Letendre F."/>
            <person name="LeVine R."/>
            <person name="Lipovsky A."/>
            <person name="Liu X."/>
            <person name="Liu J."/>
            <person name="Liu S."/>
            <person name="Lokyitsang T."/>
            <person name="Lokyitsang Y."/>
            <person name="Lubonja R."/>
            <person name="Lui A."/>
            <person name="MacDonald P."/>
            <person name="Magnisalis V."/>
            <person name="Maru K."/>
            <person name="Matthews C."/>
            <person name="McCusker W."/>
            <person name="McDonough S."/>
            <person name="Mehta T."/>
            <person name="Meldrim J."/>
            <person name="Meneus L."/>
            <person name="Mihai O."/>
            <person name="Mihalev A."/>
            <person name="Mihova T."/>
            <person name="Mittelman R."/>
            <person name="Mlenga V."/>
            <person name="Montmayeur A."/>
            <person name="Mulrain L."/>
            <person name="Navidi A."/>
            <person name="Naylor J."/>
            <person name="Negash T."/>
            <person name="Nguyen T."/>
            <person name="Nguyen N."/>
            <person name="Nicol R."/>
            <person name="Norbu C."/>
            <person name="Norbu N."/>
            <person name="Novod N."/>
            <person name="O'Neill B."/>
            <person name="Osman S."/>
            <person name="Markiewicz E."/>
            <person name="Oyono O.L."/>
            <person name="Patti C."/>
            <person name="Phunkhang P."/>
            <person name="Pierre F."/>
            <person name="Priest M."/>
            <person name="Raghuraman S."/>
            <person name="Rege F."/>
            <person name="Reyes R."/>
            <person name="Rise C."/>
            <person name="Rogov P."/>
            <person name="Ross K."/>
            <person name="Ryan E."/>
            <person name="Settipalli S."/>
            <person name="Shea T."/>
            <person name="Sherpa N."/>
            <person name="Shi L."/>
            <person name="Shih D."/>
            <person name="Sparrow T."/>
            <person name="Spaulding J."/>
            <person name="Stalker J."/>
            <person name="Stange-Thomann N."/>
            <person name="Stavropoulos S."/>
            <person name="Stone C."/>
            <person name="Strader C."/>
            <person name="Tesfaye S."/>
            <person name="Thomson T."/>
            <person name="Thoulutsang Y."/>
            <person name="Thoulutsang D."/>
            <person name="Topham K."/>
            <person name="Topping I."/>
            <person name="Tsamla T."/>
            <person name="Vassiliev H."/>
            <person name="Vo A."/>
            <person name="Wangchuk T."/>
            <person name="Wangdi T."/>
            <person name="Weiand M."/>
            <person name="Wilkinson J."/>
            <person name="Wilson A."/>
            <person name="Yadav S."/>
            <person name="Young G."/>
            <person name="Yu Q."/>
            <person name="Zembek L."/>
            <person name="Zhong D."/>
            <person name="Zimmer A."/>
            <person name="Zwirko Z."/>
            <person name="Jaffe D.B."/>
            <person name="Alvarez P."/>
            <person name="Brockman W."/>
            <person name="Butler J."/>
            <person name="Chin C."/>
            <person name="Gnerre S."/>
            <person name="Grabherr M."/>
            <person name="Kleber M."/>
            <person name="Mauceli E."/>
            <person name="MacCallum I."/>
        </authorList>
    </citation>
    <scope>NUCLEOTIDE SEQUENCE [LARGE SCALE GENOMIC DNA]</scope>
    <source>
        <strain evidence="3">MSH-3 / Tucson 14011-0111.49</strain>
    </source>
</reference>
<evidence type="ECO:0000256" key="1">
    <source>
        <dbReference type="SAM" id="MobiDB-lite"/>
    </source>
</evidence>
<dbReference type="KEGG" id="dpe:6588528"/>
<dbReference type="Proteomes" id="UP000008744">
    <property type="component" value="Unassembled WGS sequence"/>
</dbReference>
<dbReference type="EMBL" id="CH479179">
    <property type="protein sequence ID" value="EDW24821.1"/>
    <property type="molecule type" value="Genomic_DNA"/>
</dbReference>
<accession>B4G5F5</accession>
<dbReference type="AlphaFoldDB" id="B4G5F5"/>
<feature type="region of interest" description="Disordered" evidence="1">
    <location>
        <begin position="111"/>
        <end position="143"/>
    </location>
</feature>
<organism evidence="3">
    <name type="scientific">Drosophila persimilis</name>
    <name type="common">Fruit fly</name>
    <dbReference type="NCBI Taxonomy" id="7234"/>
    <lineage>
        <taxon>Eukaryota</taxon>
        <taxon>Metazoa</taxon>
        <taxon>Ecdysozoa</taxon>
        <taxon>Arthropoda</taxon>
        <taxon>Hexapoda</taxon>
        <taxon>Insecta</taxon>
        <taxon>Pterygota</taxon>
        <taxon>Neoptera</taxon>
        <taxon>Endopterygota</taxon>
        <taxon>Diptera</taxon>
        <taxon>Brachycera</taxon>
        <taxon>Muscomorpha</taxon>
        <taxon>Ephydroidea</taxon>
        <taxon>Drosophilidae</taxon>
        <taxon>Drosophila</taxon>
        <taxon>Sophophora</taxon>
    </lineage>
</organism>
<dbReference type="HOGENOM" id="CLU_1808203_0_0_1"/>
<proteinExistence type="predicted"/>
<name>B4G5F5_DROPE</name>
<protein>
    <submittedName>
        <fullName evidence="2">GL23175</fullName>
    </submittedName>
</protein>
<dbReference type="OrthoDB" id="10469930at2759"/>
<dbReference type="OMA" id="PLIWCAD"/>
<sequence length="143" mass="15970">MDEFEAALEKSTYINKQMCQHYKPLIWCADSAIGPEDRPRVETLSEDKKKSSTDVRHTLIKSIVFASKSFDYLQAKLKVPQVESIEMNSPGALSSIDVLEALGVLPNETHREQNNFTGFPDSLPTVEKGSSLEEPMVLDKPDA</sequence>